<comment type="caution">
    <text evidence="1">The sequence shown here is derived from an EMBL/GenBank/DDBJ whole genome shotgun (WGS) entry which is preliminary data.</text>
</comment>
<name>A0ABT3IKI6_9BACT</name>
<dbReference type="Proteomes" id="UP001207742">
    <property type="component" value="Unassembled WGS sequence"/>
</dbReference>
<organism evidence="1 2">
    <name type="scientific">Chitinophaga nivalis</name>
    <dbReference type="NCBI Taxonomy" id="2991709"/>
    <lineage>
        <taxon>Bacteria</taxon>
        <taxon>Pseudomonadati</taxon>
        <taxon>Bacteroidota</taxon>
        <taxon>Chitinophagia</taxon>
        <taxon>Chitinophagales</taxon>
        <taxon>Chitinophagaceae</taxon>
        <taxon>Chitinophaga</taxon>
    </lineage>
</organism>
<dbReference type="EMBL" id="JAPDNS010000001">
    <property type="protein sequence ID" value="MCW3484466.1"/>
    <property type="molecule type" value="Genomic_DNA"/>
</dbReference>
<dbReference type="RefSeq" id="WP_264730105.1">
    <property type="nucleotide sequence ID" value="NZ_JAPDNR010000001.1"/>
</dbReference>
<reference evidence="1 2" key="1">
    <citation type="submission" date="2022-10" db="EMBL/GenBank/DDBJ databases">
        <title>Chitinophaga nivalis PC15 sp. nov., isolated from Pyeongchang county, South Korea.</title>
        <authorList>
            <person name="Trinh H.N."/>
        </authorList>
    </citation>
    <scope>NUCLEOTIDE SEQUENCE [LARGE SCALE GENOMIC DNA]</scope>
    <source>
        <strain evidence="1 2">PC14</strain>
    </source>
</reference>
<evidence type="ECO:0000313" key="2">
    <source>
        <dbReference type="Proteomes" id="UP001207742"/>
    </source>
</evidence>
<evidence type="ECO:0000313" key="1">
    <source>
        <dbReference type="EMBL" id="MCW3484466.1"/>
    </source>
</evidence>
<dbReference type="InterPro" id="IPR058238">
    <property type="entry name" value="Lant_leader_dom"/>
</dbReference>
<gene>
    <name evidence="1" type="ORF">OL497_11215</name>
</gene>
<proteinExistence type="predicted"/>
<dbReference type="NCBIfam" id="NF038153">
    <property type="entry name" value="lant_leader_L1a"/>
    <property type="match status" value="1"/>
</dbReference>
<accession>A0ABT3IKI6</accession>
<sequence>MKKIASKKLQLSKIKIASLSQPQQVEVKGGASSLCTRYISCGQPPSCIC</sequence>
<keyword evidence="2" id="KW-1185">Reference proteome</keyword>
<protein>
    <submittedName>
        <fullName evidence="1">Class I lanthipeptide</fullName>
    </submittedName>
</protein>